<accession>A0ABN2SI79</accession>
<evidence type="ECO:0000256" key="1">
    <source>
        <dbReference type="SAM" id="MobiDB-lite"/>
    </source>
</evidence>
<feature type="compositionally biased region" description="Acidic residues" evidence="1">
    <location>
        <begin position="70"/>
        <end position="80"/>
    </location>
</feature>
<comment type="caution">
    <text evidence="3">The sequence shown here is derived from an EMBL/GenBank/DDBJ whole genome shotgun (WGS) entry which is preliminary data.</text>
</comment>
<protein>
    <recommendedName>
        <fullName evidence="5">Bacterial spore germination immunoglobulin-like domain-containing protein</fullName>
    </recommendedName>
</protein>
<gene>
    <name evidence="3" type="ORF">GCM10009799_10530</name>
</gene>
<feature type="chain" id="PRO_5046923779" description="Bacterial spore germination immunoglobulin-like domain-containing protein" evidence="2">
    <location>
        <begin position="35"/>
        <end position="164"/>
    </location>
</feature>
<keyword evidence="2" id="KW-0732">Signal</keyword>
<feature type="region of interest" description="Disordered" evidence="1">
    <location>
        <begin position="34"/>
        <end position="106"/>
    </location>
</feature>
<evidence type="ECO:0000313" key="4">
    <source>
        <dbReference type="Proteomes" id="UP001501585"/>
    </source>
</evidence>
<evidence type="ECO:0008006" key="5">
    <source>
        <dbReference type="Google" id="ProtNLM"/>
    </source>
</evidence>
<evidence type="ECO:0000313" key="3">
    <source>
        <dbReference type="EMBL" id="GAA1986894.1"/>
    </source>
</evidence>
<dbReference type="Proteomes" id="UP001501585">
    <property type="component" value="Unassembled WGS sequence"/>
</dbReference>
<name>A0ABN2SI79_9ACTN</name>
<feature type="signal peptide" evidence="2">
    <location>
        <begin position="1"/>
        <end position="34"/>
    </location>
</feature>
<dbReference type="PROSITE" id="PS51257">
    <property type="entry name" value="PROKAR_LIPOPROTEIN"/>
    <property type="match status" value="1"/>
</dbReference>
<evidence type="ECO:0000256" key="2">
    <source>
        <dbReference type="SAM" id="SignalP"/>
    </source>
</evidence>
<feature type="compositionally biased region" description="Basic and acidic residues" evidence="1">
    <location>
        <begin position="39"/>
        <end position="51"/>
    </location>
</feature>
<organism evidence="3 4">
    <name type="scientific">Nocardiopsis rhodophaea</name>
    <dbReference type="NCBI Taxonomy" id="280238"/>
    <lineage>
        <taxon>Bacteria</taxon>
        <taxon>Bacillati</taxon>
        <taxon>Actinomycetota</taxon>
        <taxon>Actinomycetes</taxon>
        <taxon>Streptosporangiales</taxon>
        <taxon>Nocardiopsidaceae</taxon>
        <taxon>Nocardiopsis</taxon>
    </lineage>
</organism>
<feature type="region of interest" description="Disordered" evidence="1">
    <location>
        <begin position="145"/>
        <end position="164"/>
    </location>
</feature>
<dbReference type="EMBL" id="BAAAPC010000003">
    <property type="protein sequence ID" value="GAA1986894.1"/>
    <property type="molecule type" value="Genomic_DNA"/>
</dbReference>
<proteinExistence type="predicted"/>
<reference evidence="3 4" key="1">
    <citation type="journal article" date="2019" name="Int. J. Syst. Evol. Microbiol.">
        <title>The Global Catalogue of Microorganisms (GCM) 10K type strain sequencing project: providing services to taxonomists for standard genome sequencing and annotation.</title>
        <authorList>
            <consortium name="The Broad Institute Genomics Platform"/>
            <consortium name="The Broad Institute Genome Sequencing Center for Infectious Disease"/>
            <person name="Wu L."/>
            <person name="Ma J."/>
        </authorList>
    </citation>
    <scope>NUCLEOTIDE SEQUENCE [LARGE SCALE GENOMIC DNA]</scope>
    <source>
        <strain evidence="3 4">JCM 15313</strain>
    </source>
</reference>
<keyword evidence="4" id="KW-1185">Reference proteome</keyword>
<sequence>MGTRSGGENRRMRKPLLFLLFALFAFLAAGCAGEDEPTDSAHDSGGAHDAGDPAADGADQDDAQRFPDVVEVDVSGEDGTYDVTVTISSPYDTPERYADGWRVTGPDGTVYGEHELAHDHQNEQPFTRTQNDVDVPTGVNEVTVEGRDSENGYGGQTRTVRLPR</sequence>